<accession>A0ABQ6HZ27</accession>
<dbReference type="Proteomes" id="UP001157091">
    <property type="component" value="Unassembled WGS sequence"/>
</dbReference>
<keyword evidence="3" id="KW-1185">Reference proteome</keyword>
<organism evidence="2 3">
    <name type="scientific">Luteimicrobium album</name>
    <dbReference type="NCBI Taxonomy" id="1054550"/>
    <lineage>
        <taxon>Bacteria</taxon>
        <taxon>Bacillati</taxon>
        <taxon>Actinomycetota</taxon>
        <taxon>Actinomycetes</taxon>
        <taxon>Micrococcales</taxon>
        <taxon>Luteimicrobium</taxon>
    </lineage>
</organism>
<gene>
    <name evidence="2" type="ORF">GCM10025864_09810</name>
</gene>
<sequence>MRAREAALTVEGVTRLSTGPFGEIATYLPGRRNVPGIRLTPSELHVHVVIEATAAIREVAERVHEAVDLATSDPGRRGPGARTVVVHVDDLDVPTGRAARGTDGVRAVDELEEGD</sequence>
<proteinExistence type="predicted"/>
<feature type="region of interest" description="Disordered" evidence="1">
    <location>
        <begin position="95"/>
        <end position="115"/>
    </location>
</feature>
<evidence type="ECO:0008006" key="4">
    <source>
        <dbReference type="Google" id="ProtNLM"/>
    </source>
</evidence>
<dbReference type="EMBL" id="BSUK01000001">
    <property type="protein sequence ID" value="GMA23222.1"/>
    <property type="molecule type" value="Genomic_DNA"/>
</dbReference>
<protein>
    <recommendedName>
        <fullName evidence="4">Asp23/Gls24 family envelope stress response protein</fullName>
    </recommendedName>
</protein>
<reference evidence="3" key="1">
    <citation type="journal article" date="2019" name="Int. J. Syst. Evol. Microbiol.">
        <title>The Global Catalogue of Microorganisms (GCM) 10K type strain sequencing project: providing services to taxonomists for standard genome sequencing and annotation.</title>
        <authorList>
            <consortium name="The Broad Institute Genomics Platform"/>
            <consortium name="The Broad Institute Genome Sequencing Center for Infectious Disease"/>
            <person name="Wu L."/>
            <person name="Ma J."/>
        </authorList>
    </citation>
    <scope>NUCLEOTIDE SEQUENCE [LARGE SCALE GENOMIC DNA]</scope>
    <source>
        <strain evidence="3">NBRC 106348</strain>
    </source>
</reference>
<comment type="caution">
    <text evidence="2">The sequence shown here is derived from an EMBL/GenBank/DDBJ whole genome shotgun (WGS) entry which is preliminary data.</text>
</comment>
<evidence type="ECO:0000313" key="3">
    <source>
        <dbReference type="Proteomes" id="UP001157091"/>
    </source>
</evidence>
<name>A0ABQ6HZ27_9MICO</name>
<evidence type="ECO:0000256" key="1">
    <source>
        <dbReference type="SAM" id="MobiDB-lite"/>
    </source>
</evidence>
<evidence type="ECO:0000313" key="2">
    <source>
        <dbReference type="EMBL" id="GMA23222.1"/>
    </source>
</evidence>